<dbReference type="Proteomes" id="UP000298138">
    <property type="component" value="Unassembled WGS sequence"/>
</dbReference>
<evidence type="ECO:0000313" key="1">
    <source>
        <dbReference type="EMBL" id="TGZ80014.1"/>
    </source>
</evidence>
<dbReference type="PANTHER" id="PTHR35332">
    <property type="entry name" value="REGULATION OF ENOLASE PROTEIN 1"/>
    <property type="match status" value="1"/>
</dbReference>
<dbReference type="AlphaFoldDB" id="A0A4S2MU52"/>
<accession>A0A4S2MU52</accession>
<protein>
    <recommendedName>
        <fullName evidence="3">DUF1349-domain-containing protein</fullName>
    </recommendedName>
</protein>
<dbReference type="EMBL" id="ML220127">
    <property type="protein sequence ID" value="TGZ80014.1"/>
    <property type="molecule type" value="Genomic_DNA"/>
</dbReference>
<gene>
    <name evidence="1" type="ORF">EX30DRAFT_372535</name>
</gene>
<dbReference type="PANTHER" id="PTHR35332:SF3">
    <property type="entry name" value="FUCOSE-SPECIFIC LECTIN"/>
    <property type="match status" value="1"/>
</dbReference>
<dbReference type="STRING" id="341454.A0A4S2MU52"/>
<dbReference type="Pfam" id="PF07081">
    <property type="entry name" value="DUF1349"/>
    <property type="match status" value="1"/>
</dbReference>
<dbReference type="InterPro" id="IPR009784">
    <property type="entry name" value="DUF1349"/>
</dbReference>
<dbReference type="OrthoDB" id="42525at2759"/>
<keyword evidence="2" id="KW-1185">Reference proteome</keyword>
<dbReference type="InParanoid" id="A0A4S2MU52"/>
<dbReference type="Gene3D" id="2.60.120.200">
    <property type="match status" value="1"/>
</dbReference>
<evidence type="ECO:0008006" key="3">
    <source>
        <dbReference type="Google" id="ProtNLM"/>
    </source>
</evidence>
<evidence type="ECO:0000313" key="2">
    <source>
        <dbReference type="Proteomes" id="UP000298138"/>
    </source>
</evidence>
<reference evidence="1 2" key="1">
    <citation type="submission" date="2019-04" db="EMBL/GenBank/DDBJ databases">
        <title>Comparative genomics and transcriptomics to analyze fruiting body development in filamentous ascomycetes.</title>
        <authorList>
            <consortium name="DOE Joint Genome Institute"/>
            <person name="Lutkenhaus R."/>
            <person name="Traeger S."/>
            <person name="Breuer J."/>
            <person name="Kuo A."/>
            <person name="Lipzen A."/>
            <person name="Pangilinan J."/>
            <person name="Dilworth D."/>
            <person name="Sandor L."/>
            <person name="Poggeler S."/>
            <person name="Barry K."/>
            <person name="Grigoriev I.V."/>
            <person name="Nowrousian M."/>
        </authorList>
    </citation>
    <scope>NUCLEOTIDE SEQUENCE [LARGE SCALE GENOMIC DNA]</scope>
    <source>
        <strain evidence="1 2">CBS 389.68</strain>
    </source>
</reference>
<name>A0A4S2MU52_9PEZI</name>
<proteinExistence type="predicted"/>
<organism evidence="1 2">
    <name type="scientific">Ascodesmis nigricans</name>
    <dbReference type="NCBI Taxonomy" id="341454"/>
    <lineage>
        <taxon>Eukaryota</taxon>
        <taxon>Fungi</taxon>
        <taxon>Dikarya</taxon>
        <taxon>Ascomycota</taxon>
        <taxon>Pezizomycotina</taxon>
        <taxon>Pezizomycetes</taxon>
        <taxon>Pezizales</taxon>
        <taxon>Ascodesmidaceae</taxon>
        <taxon>Ascodesmis</taxon>
    </lineage>
</organism>
<sequence>MPPEPHNFRYYNTPSNTPIPPSLSNFTIKARTGTDLWRTPSRDTFTAHVLYTPAPANFYRAEVTIYFSLDRAREWDQGGLVIFAGPPPTTSHRTTDAPVGKWVKAGIEYTEGRALASSVSASTDGADRSVVELPQGVSEVRVAVERQAQTLIVWFDDGVEWKRLREVNWFFHQVEEKNVRVGVYAGRPATEQSGVAQSELVVEFEGFEIF</sequence>